<dbReference type="EMBL" id="CAXAQS010000434">
    <property type="protein sequence ID" value="CAK9251646.1"/>
    <property type="molecule type" value="Genomic_DNA"/>
</dbReference>
<dbReference type="Proteomes" id="UP001497444">
    <property type="component" value="Unassembled WGS sequence"/>
</dbReference>
<accession>A0ABP0VB38</accession>
<protein>
    <submittedName>
        <fullName evidence="1">Uncharacterized protein</fullName>
    </submittedName>
</protein>
<gene>
    <name evidence="1" type="ORF">CSSPJE1EN1_LOCUS27024</name>
</gene>
<evidence type="ECO:0000313" key="1">
    <source>
        <dbReference type="EMBL" id="CAK9251646.1"/>
    </source>
</evidence>
<keyword evidence="2" id="KW-1185">Reference proteome</keyword>
<comment type="caution">
    <text evidence="1">The sequence shown here is derived from an EMBL/GenBank/DDBJ whole genome shotgun (WGS) entry which is preliminary data.</text>
</comment>
<name>A0ABP0VB38_9BRYO</name>
<proteinExistence type="predicted"/>
<sequence>MALKLQPPDSVAQLCSDDLSKLPNNIVVGNSGLRGPFACKFPFSERLLSFFTDNLRRQLEHTFGLDIDKLNHSLTALIDSTLGQELVAVVLNRLFVRDPTAYLYDFVASVIYPMQYISFATQFAYIKAVMDATNSQKSTQHGYVPGIIHAKYWYIERSMRLFTMFSTLSIIKSGQHLYNHDLFIPLDIEDTIVSSVQSLCGNFSNILDDTSTIEKSINKIDCVVVSNILSVIKISLESIYQQCTANQSENESFYILIQKWAQLFSLVQNSLETLVSLAIDRKAQPDHMIVDSDSHLAIKMSADAYSILKLFWFLTAARVLVTEYLNLCRTSSLDISVFGALLAALEIEADPTSTSSLQGFMVAASKYPMMYPVLIKSYLKKFLIPQFEVLKRVNYDEVISYELLYLVGTLALGYNISSITFSSEIEKADFVQIETALHRSAIDVLYMTAKQGTNGYNNVDEIFKELILKDPTAFIHVSQLYLERAENDDASLISAELSHIQQNVAIPADAIIKSPLLLNSAASNDVIYKIILKEGISLLVEIAQVKLLIARYTKVVYEHLVGTNETSDVNFPPISAIFRAYLQSVLEAQIYKFNHIIHRGGKSLVLAYLRRRDPPVMLPGMTSINQDSPMIKSIDPFSSLAGREIYMEACAVAVQIRQKKNIDALKKWSKDTSKKIKKWNEKVNIFIAAVYTQITSNLSAIQADVADRVIEWMNQDFYESSHTAGIELSLYIDFIRFLLTSTSAQKQSGHDDGVTATNIEAAHHYYCFVA</sequence>
<organism evidence="1 2">
    <name type="scientific">Sphagnum jensenii</name>
    <dbReference type="NCBI Taxonomy" id="128206"/>
    <lineage>
        <taxon>Eukaryota</taxon>
        <taxon>Viridiplantae</taxon>
        <taxon>Streptophyta</taxon>
        <taxon>Embryophyta</taxon>
        <taxon>Bryophyta</taxon>
        <taxon>Sphagnophytina</taxon>
        <taxon>Sphagnopsida</taxon>
        <taxon>Sphagnales</taxon>
        <taxon>Sphagnaceae</taxon>
        <taxon>Sphagnum</taxon>
    </lineage>
</organism>
<evidence type="ECO:0000313" key="2">
    <source>
        <dbReference type="Proteomes" id="UP001497444"/>
    </source>
</evidence>
<reference evidence="1" key="1">
    <citation type="submission" date="2024-02" db="EMBL/GenBank/DDBJ databases">
        <authorList>
            <consortium name="ELIXIR-Norway"/>
            <consortium name="Elixir Norway"/>
        </authorList>
    </citation>
    <scope>NUCLEOTIDE SEQUENCE</scope>
</reference>